<feature type="domain" description="NAD-dependent epimerase/dehydratase" evidence="1">
    <location>
        <begin position="6"/>
        <end position="82"/>
    </location>
</feature>
<protein>
    <submittedName>
        <fullName evidence="2">HrEpiB</fullName>
    </submittedName>
</protein>
<organism evidence="2">
    <name type="scientific">mine drainage metagenome</name>
    <dbReference type="NCBI Taxonomy" id="410659"/>
    <lineage>
        <taxon>unclassified sequences</taxon>
        <taxon>metagenomes</taxon>
        <taxon>ecological metagenomes</taxon>
    </lineage>
</organism>
<gene>
    <name evidence="2" type="ORF">B1B_03235</name>
</gene>
<evidence type="ECO:0000259" key="1">
    <source>
        <dbReference type="Pfam" id="PF01370"/>
    </source>
</evidence>
<dbReference type="Gene3D" id="3.40.50.720">
    <property type="entry name" value="NAD(P)-binding Rossmann-like Domain"/>
    <property type="match status" value="1"/>
</dbReference>
<comment type="caution">
    <text evidence="2">The sequence shown here is derived from an EMBL/GenBank/DDBJ whole genome shotgun (WGS) entry which is preliminary data.</text>
</comment>
<dbReference type="InterPro" id="IPR036291">
    <property type="entry name" value="NAD(P)-bd_dom_sf"/>
</dbReference>
<dbReference type="AlphaFoldDB" id="T1BU52"/>
<sequence length="83" mass="8707">MVRAGVTGAAGFLGGALVPQLARAGYELRLLDDRSGPLEAVHPGWPVAREDFRSPEGLRLLADCDVVLHLAALSGVMLCANEP</sequence>
<accession>T1BU52</accession>
<name>T1BU52_9ZZZZ</name>
<dbReference type="InterPro" id="IPR001509">
    <property type="entry name" value="Epimerase_deHydtase"/>
</dbReference>
<dbReference type="Pfam" id="PF01370">
    <property type="entry name" value="Epimerase"/>
    <property type="match status" value="1"/>
</dbReference>
<reference evidence="2" key="1">
    <citation type="submission" date="2013-08" db="EMBL/GenBank/DDBJ databases">
        <authorList>
            <person name="Mendez C."/>
            <person name="Richter M."/>
            <person name="Ferrer M."/>
            <person name="Sanchez J."/>
        </authorList>
    </citation>
    <scope>NUCLEOTIDE SEQUENCE</scope>
</reference>
<evidence type="ECO:0000313" key="2">
    <source>
        <dbReference type="EMBL" id="EQD73402.1"/>
    </source>
</evidence>
<reference evidence="2" key="2">
    <citation type="journal article" date="2014" name="ISME J.">
        <title>Microbial stratification in low pH oxic and suboxic macroscopic growths along an acid mine drainage.</title>
        <authorList>
            <person name="Mendez-Garcia C."/>
            <person name="Mesa V."/>
            <person name="Sprenger R.R."/>
            <person name="Richter M."/>
            <person name="Diez M.S."/>
            <person name="Solano J."/>
            <person name="Bargiela R."/>
            <person name="Golyshina O.V."/>
            <person name="Manteca A."/>
            <person name="Ramos J.L."/>
            <person name="Gallego J.R."/>
            <person name="Llorente I."/>
            <person name="Martins Dos Santos V.A."/>
            <person name="Jensen O.N."/>
            <person name="Pelaez A.I."/>
            <person name="Sanchez J."/>
            <person name="Ferrer M."/>
        </authorList>
    </citation>
    <scope>NUCLEOTIDE SEQUENCE</scope>
</reference>
<dbReference type="SUPFAM" id="SSF51735">
    <property type="entry name" value="NAD(P)-binding Rossmann-fold domains"/>
    <property type="match status" value="1"/>
</dbReference>
<feature type="non-terminal residue" evidence="2">
    <location>
        <position position="83"/>
    </location>
</feature>
<dbReference type="EMBL" id="AUZY01001978">
    <property type="protein sequence ID" value="EQD73402.1"/>
    <property type="molecule type" value="Genomic_DNA"/>
</dbReference>
<proteinExistence type="predicted"/>